<dbReference type="Proteomes" id="UP001244011">
    <property type="component" value="Unassembled WGS sequence"/>
</dbReference>
<dbReference type="GO" id="GO:0010181">
    <property type="term" value="F:FMN binding"/>
    <property type="evidence" value="ECO:0007669"/>
    <property type="project" value="InterPro"/>
</dbReference>
<gene>
    <name evidence="4" type="ORF">QBC33DRAFT_529034</name>
</gene>
<dbReference type="RefSeq" id="XP_060286922.1">
    <property type="nucleotide sequence ID" value="XM_060427107.1"/>
</dbReference>
<dbReference type="GO" id="GO:0042602">
    <property type="term" value="F:riboflavin reductase (NADPH) activity"/>
    <property type="evidence" value="ECO:0007669"/>
    <property type="project" value="TreeGrafter"/>
</dbReference>
<organism evidence="4 5">
    <name type="scientific">Phialemonium atrogriseum</name>
    <dbReference type="NCBI Taxonomy" id="1093897"/>
    <lineage>
        <taxon>Eukaryota</taxon>
        <taxon>Fungi</taxon>
        <taxon>Dikarya</taxon>
        <taxon>Ascomycota</taxon>
        <taxon>Pezizomycotina</taxon>
        <taxon>Sordariomycetes</taxon>
        <taxon>Sordariomycetidae</taxon>
        <taxon>Cephalothecales</taxon>
        <taxon>Cephalothecaceae</taxon>
        <taxon>Phialemonium</taxon>
    </lineage>
</organism>
<dbReference type="AlphaFoldDB" id="A0AAJ0C5U0"/>
<evidence type="ECO:0000313" key="5">
    <source>
        <dbReference type="Proteomes" id="UP001244011"/>
    </source>
</evidence>
<feature type="compositionally biased region" description="Low complexity" evidence="2">
    <location>
        <begin position="73"/>
        <end position="85"/>
    </location>
</feature>
<protein>
    <submittedName>
        <fullName evidence="4">Flavin reductase like domain-containing protein</fullName>
    </submittedName>
</protein>
<dbReference type="EMBL" id="MU839000">
    <property type="protein sequence ID" value="KAK1770709.1"/>
    <property type="molecule type" value="Genomic_DNA"/>
</dbReference>
<feature type="domain" description="Flavin reductase like" evidence="3">
    <location>
        <begin position="97"/>
        <end position="283"/>
    </location>
</feature>
<dbReference type="InterPro" id="IPR012349">
    <property type="entry name" value="Split_barrel_FMN-bd"/>
</dbReference>
<keyword evidence="5" id="KW-1185">Reference proteome</keyword>
<dbReference type="PANTHER" id="PTHR30466">
    <property type="entry name" value="FLAVIN REDUCTASE"/>
    <property type="match status" value="1"/>
</dbReference>
<dbReference type="Pfam" id="PF01613">
    <property type="entry name" value="Flavin_Reduct"/>
    <property type="match status" value="1"/>
</dbReference>
<dbReference type="SUPFAM" id="SSF50475">
    <property type="entry name" value="FMN-binding split barrel"/>
    <property type="match status" value="1"/>
</dbReference>
<evidence type="ECO:0000259" key="3">
    <source>
        <dbReference type="SMART" id="SM00903"/>
    </source>
</evidence>
<evidence type="ECO:0000256" key="2">
    <source>
        <dbReference type="SAM" id="MobiDB-lite"/>
    </source>
</evidence>
<dbReference type="SMART" id="SM00903">
    <property type="entry name" value="Flavin_Reduct"/>
    <property type="match status" value="1"/>
</dbReference>
<dbReference type="PANTHER" id="PTHR30466:SF1">
    <property type="entry name" value="FMN REDUCTASE (NADH) RUTF"/>
    <property type="match status" value="1"/>
</dbReference>
<evidence type="ECO:0000313" key="4">
    <source>
        <dbReference type="EMBL" id="KAK1770709.1"/>
    </source>
</evidence>
<keyword evidence="1" id="KW-0560">Oxidoreductase</keyword>
<dbReference type="Gene3D" id="2.30.110.10">
    <property type="entry name" value="Electron Transport, Fmn-binding Protein, Chain A"/>
    <property type="match status" value="1"/>
</dbReference>
<dbReference type="InterPro" id="IPR002563">
    <property type="entry name" value="Flavin_Rdtase-like_dom"/>
</dbReference>
<evidence type="ECO:0000256" key="1">
    <source>
        <dbReference type="ARBA" id="ARBA00023002"/>
    </source>
</evidence>
<name>A0AAJ0C5U0_9PEZI</name>
<comment type="caution">
    <text evidence="4">The sequence shown here is derived from an EMBL/GenBank/DDBJ whole genome shotgun (WGS) entry which is preliminary data.</text>
</comment>
<feature type="region of interest" description="Disordered" evidence="2">
    <location>
        <begin position="57"/>
        <end position="85"/>
    </location>
</feature>
<dbReference type="InterPro" id="IPR050268">
    <property type="entry name" value="NADH-dep_flavin_reductase"/>
</dbReference>
<reference evidence="4" key="1">
    <citation type="submission" date="2023-06" db="EMBL/GenBank/DDBJ databases">
        <title>Genome-scale phylogeny and comparative genomics of the fungal order Sordariales.</title>
        <authorList>
            <consortium name="Lawrence Berkeley National Laboratory"/>
            <person name="Hensen N."/>
            <person name="Bonometti L."/>
            <person name="Westerberg I."/>
            <person name="Brannstrom I.O."/>
            <person name="Guillou S."/>
            <person name="Cros-Aarteil S."/>
            <person name="Calhoun S."/>
            <person name="Haridas S."/>
            <person name="Kuo A."/>
            <person name="Mondo S."/>
            <person name="Pangilinan J."/>
            <person name="Riley R."/>
            <person name="Labutti K."/>
            <person name="Andreopoulos B."/>
            <person name="Lipzen A."/>
            <person name="Chen C."/>
            <person name="Yanf M."/>
            <person name="Daum C."/>
            <person name="Ng V."/>
            <person name="Clum A."/>
            <person name="Steindorff A."/>
            <person name="Ohm R."/>
            <person name="Martin F."/>
            <person name="Silar P."/>
            <person name="Natvig D."/>
            <person name="Lalanne C."/>
            <person name="Gautier V."/>
            <person name="Ament-Velasquez S.L."/>
            <person name="Kruys A."/>
            <person name="Hutchinson M.I."/>
            <person name="Powell A.J."/>
            <person name="Barry K."/>
            <person name="Miller A.N."/>
            <person name="Grigoriev I.V."/>
            <person name="Debuchy R."/>
            <person name="Gladieux P."/>
            <person name="Thoren M.H."/>
            <person name="Johannesson H."/>
        </authorList>
    </citation>
    <scope>NUCLEOTIDE SEQUENCE</scope>
    <source>
        <strain evidence="4">8032-3</strain>
    </source>
</reference>
<dbReference type="GeneID" id="85310294"/>
<feature type="region of interest" description="Disordered" evidence="2">
    <location>
        <begin position="286"/>
        <end position="306"/>
    </location>
</feature>
<accession>A0AAJ0C5U0</accession>
<proteinExistence type="predicted"/>
<sequence>MKSRRVLGSKAGHAFSHNAFQLRTIRSLRPLHKLGGPARALPSSSNCCGPTRCFHASPSPSSRPWKVAPPTAPSVHPHSSASEPASLPLPEQLRALMRLLTHSVVVCTSTAPASRSPRAMTMSSFTSLALAPGPGPVVSFNVAAPSRTLDALRDSKRFNVHVLAGGPAGARVADWFTRGNDEGRRVFEELAGCGVELVQAQAGSGEEARQAEVVESPVLRGEGVLYVIRCKLLDEPSGGLIRVRDHVIVLGEVVEIIEGSGKGGVPGADDCFGLIYADRRYRQLGSTLARDDTGPQSEDPGSDPKN</sequence>